<dbReference type="GO" id="GO:0004497">
    <property type="term" value="F:monooxygenase activity"/>
    <property type="evidence" value="ECO:0007669"/>
    <property type="project" value="UniProtKB-KW"/>
</dbReference>
<feature type="chain" id="PRO_5043045811" description="Cytochrome P450" evidence="7">
    <location>
        <begin position="26"/>
        <end position="523"/>
    </location>
</feature>
<dbReference type="EMBL" id="CP144746">
    <property type="protein sequence ID" value="WVZ60642.1"/>
    <property type="molecule type" value="Genomic_DNA"/>
</dbReference>
<proteinExistence type="inferred from homology"/>
<evidence type="ECO:0000256" key="6">
    <source>
        <dbReference type="RuleBase" id="RU000461"/>
    </source>
</evidence>
<evidence type="ECO:0000256" key="4">
    <source>
        <dbReference type="ARBA" id="ARBA00023004"/>
    </source>
</evidence>
<evidence type="ECO:0000313" key="8">
    <source>
        <dbReference type="EMBL" id="WVZ60642.1"/>
    </source>
</evidence>
<keyword evidence="3 6" id="KW-0560">Oxidoreductase</keyword>
<keyword evidence="4 5" id="KW-0408">Iron</keyword>
<dbReference type="InterPro" id="IPR036396">
    <property type="entry name" value="Cyt_P450_sf"/>
</dbReference>
<dbReference type="InterPro" id="IPR017972">
    <property type="entry name" value="Cyt_P450_CS"/>
</dbReference>
<evidence type="ECO:0000256" key="2">
    <source>
        <dbReference type="ARBA" id="ARBA00022723"/>
    </source>
</evidence>
<dbReference type="InterPro" id="IPR050651">
    <property type="entry name" value="Plant_Cytochrome_P450_Monoox"/>
</dbReference>
<evidence type="ECO:0000256" key="7">
    <source>
        <dbReference type="SAM" id="SignalP"/>
    </source>
</evidence>
<comment type="cofactor">
    <cofactor evidence="5">
        <name>heme</name>
        <dbReference type="ChEBI" id="CHEBI:30413"/>
    </cofactor>
</comment>
<protein>
    <recommendedName>
        <fullName evidence="10">Cytochrome P450</fullName>
    </recommendedName>
</protein>
<dbReference type="PANTHER" id="PTHR47947:SF58">
    <property type="entry name" value="CYTOCHROME P450"/>
    <property type="match status" value="1"/>
</dbReference>
<evidence type="ECO:0000313" key="9">
    <source>
        <dbReference type="Proteomes" id="UP001341281"/>
    </source>
</evidence>
<evidence type="ECO:0000256" key="1">
    <source>
        <dbReference type="ARBA" id="ARBA00022617"/>
    </source>
</evidence>
<feature type="signal peptide" evidence="7">
    <location>
        <begin position="1"/>
        <end position="25"/>
    </location>
</feature>
<keyword evidence="2 5" id="KW-0479">Metal-binding</keyword>
<evidence type="ECO:0008006" key="10">
    <source>
        <dbReference type="Google" id="ProtNLM"/>
    </source>
</evidence>
<sequence length="523" mass="57026">MDQTTCIAILSLAFLFHRLLRRLAGRRNGSKTRSSSLRRLPPSPPGAVPFLGHLHLIKKPFHGTLSRLAERHGPVLSLRLGSRAAVVVTSPACARECFTEHDVTFANRSLLPSQMLVTFDGAALGTASYGPHWRNLRRIAVVQLLSARRVGAMSGAICAEVRAMVRRLHRAAAAAGGPARVELKRRLFELSLTVLMGAVAQTKAAAAARTESDDADDTDMSPEAQEFKRVIDEVFPYVSSVLWDYLPLLRWFDVFRVRSKIMAAVSRRDAFLRSLIEAERRRMDDGGGGDNKSMIAVLLTLQKQEPEVYTDTMITAFCSNLLGAGTETTSTTVEWAMSLLLNNPGTLEKAQAEIDAAVGHSRLINADDLPRLGYLRCIIAETLRLYPAAPLLLPHESAADCKVGGYDIPRGTALLVNVYAIHRDPAVWEHPDKFVPERFAGGKAEGLFVAPFGMGRRKCPGEALALQTVGVALGSLIQCFHWGRPDGVEVDMGEGSGLTMPKAVPLEAVCSPREIMHGLLDKL</sequence>
<dbReference type="FunFam" id="1.10.630.10:FF:000175">
    <property type="entry name" value="Cytochrome P450 family 81 subfamily D polypeptide 8"/>
    <property type="match status" value="1"/>
</dbReference>
<dbReference type="PANTHER" id="PTHR47947">
    <property type="entry name" value="CYTOCHROME P450 82C3-RELATED"/>
    <property type="match status" value="1"/>
</dbReference>
<dbReference type="GO" id="GO:0005506">
    <property type="term" value="F:iron ion binding"/>
    <property type="evidence" value="ECO:0007669"/>
    <property type="project" value="InterPro"/>
</dbReference>
<name>A0AAQ3WGI4_PASNO</name>
<dbReference type="PRINTS" id="PR00463">
    <property type="entry name" value="EP450I"/>
</dbReference>
<keyword evidence="9" id="KW-1185">Reference proteome</keyword>
<gene>
    <name evidence="8" type="ORF">U9M48_010635</name>
</gene>
<evidence type="ECO:0000256" key="5">
    <source>
        <dbReference type="PIRSR" id="PIRSR602401-1"/>
    </source>
</evidence>
<dbReference type="PROSITE" id="PS00086">
    <property type="entry name" value="CYTOCHROME_P450"/>
    <property type="match status" value="1"/>
</dbReference>
<feature type="binding site" description="axial binding residue" evidence="5">
    <location>
        <position position="459"/>
    </location>
    <ligand>
        <name>heme</name>
        <dbReference type="ChEBI" id="CHEBI:30413"/>
    </ligand>
    <ligandPart>
        <name>Fe</name>
        <dbReference type="ChEBI" id="CHEBI:18248"/>
    </ligandPart>
</feature>
<dbReference type="Proteomes" id="UP001341281">
    <property type="component" value="Chromosome 02"/>
</dbReference>
<dbReference type="InterPro" id="IPR002401">
    <property type="entry name" value="Cyt_P450_E_grp-I"/>
</dbReference>
<dbReference type="GO" id="GO:0020037">
    <property type="term" value="F:heme binding"/>
    <property type="evidence" value="ECO:0007669"/>
    <property type="project" value="InterPro"/>
</dbReference>
<dbReference type="FunFam" id="1.10.630.10:FF:000104">
    <property type="entry name" value="Cytochrome P450 family 81 subfamily D polypeptide 8"/>
    <property type="match status" value="1"/>
</dbReference>
<organism evidence="8 9">
    <name type="scientific">Paspalum notatum var. saurae</name>
    <dbReference type="NCBI Taxonomy" id="547442"/>
    <lineage>
        <taxon>Eukaryota</taxon>
        <taxon>Viridiplantae</taxon>
        <taxon>Streptophyta</taxon>
        <taxon>Embryophyta</taxon>
        <taxon>Tracheophyta</taxon>
        <taxon>Spermatophyta</taxon>
        <taxon>Magnoliopsida</taxon>
        <taxon>Liliopsida</taxon>
        <taxon>Poales</taxon>
        <taxon>Poaceae</taxon>
        <taxon>PACMAD clade</taxon>
        <taxon>Panicoideae</taxon>
        <taxon>Andropogonodae</taxon>
        <taxon>Paspaleae</taxon>
        <taxon>Paspalinae</taxon>
        <taxon>Paspalum</taxon>
    </lineage>
</organism>
<dbReference type="Gene3D" id="1.10.630.10">
    <property type="entry name" value="Cytochrome P450"/>
    <property type="match status" value="1"/>
</dbReference>
<dbReference type="Pfam" id="PF00067">
    <property type="entry name" value="p450"/>
    <property type="match status" value="1"/>
</dbReference>
<reference evidence="8 9" key="1">
    <citation type="submission" date="2024-02" db="EMBL/GenBank/DDBJ databases">
        <title>High-quality chromosome-scale genome assembly of Pensacola bahiagrass (Paspalum notatum Flugge var. saurae).</title>
        <authorList>
            <person name="Vega J.M."/>
            <person name="Podio M."/>
            <person name="Orjuela J."/>
            <person name="Siena L.A."/>
            <person name="Pessino S.C."/>
            <person name="Combes M.C."/>
            <person name="Mariac C."/>
            <person name="Albertini E."/>
            <person name="Pupilli F."/>
            <person name="Ortiz J.P.A."/>
            <person name="Leblanc O."/>
        </authorList>
    </citation>
    <scope>NUCLEOTIDE SEQUENCE [LARGE SCALE GENOMIC DNA]</scope>
    <source>
        <strain evidence="8">R1</strain>
        <tissue evidence="8">Leaf</tissue>
    </source>
</reference>
<keyword evidence="7" id="KW-0732">Signal</keyword>
<dbReference type="PRINTS" id="PR00385">
    <property type="entry name" value="P450"/>
</dbReference>
<keyword evidence="6" id="KW-0503">Monooxygenase</keyword>
<dbReference type="InterPro" id="IPR001128">
    <property type="entry name" value="Cyt_P450"/>
</dbReference>
<comment type="similarity">
    <text evidence="6">Belongs to the cytochrome P450 family.</text>
</comment>
<dbReference type="GO" id="GO:0016705">
    <property type="term" value="F:oxidoreductase activity, acting on paired donors, with incorporation or reduction of molecular oxygen"/>
    <property type="evidence" value="ECO:0007669"/>
    <property type="project" value="InterPro"/>
</dbReference>
<dbReference type="AlphaFoldDB" id="A0AAQ3WGI4"/>
<keyword evidence="1 5" id="KW-0349">Heme</keyword>
<accession>A0AAQ3WGI4</accession>
<evidence type="ECO:0000256" key="3">
    <source>
        <dbReference type="ARBA" id="ARBA00023002"/>
    </source>
</evidence>
<dbReference type="SUPFAM" id="SSF48264">
    <property type="entry name" value="Cytochrome P450"/>
    <property type="match status" value="1"/>
</dbReference>